<proteinExistence type="predicted"/>
<evidence type="ECO:0000313" key="2">
    <source>
        <dbReference type="EMBL" id="GLC30708.1"/>
    </source>
</evidence>
<feature type="transmembrane region" description="Helical" evidence="1">
    <location>
        <begin position="114"/>
        <end position="133"/>
    </location>
</feature>
<evidence type="ECO:0000256" key="1">
    <source>
        <dbReference type="SAM" id="Phobius"/>
    </source>
</evidence>
<evidence type="ECO:0000313" key="3">
    <source>
        <dbReference type="Proteomes" id="UP001208567"/>
    </source>
</evidence>
<gene>
    <name evidence="2" type="ORF">bsdE14_21180</name>
</gene>
<accession>A0ABQ5N639</accession>
<organism evidence="2 3">
    <name type="scientific">Clostridium omnivorum</name>
    <dbReference type="NCBI Taxonomy" id="1604902"/>
    <lineage>
        <taxon>Bacteria</taxon>
        <taxon>Bacillati</taxon>
        <taxon>Bacillota</taxon>
        <taxon>Clostridia</taxon>
        <taxon>Eubacteriales</taxon>
        <taxon>Clostridiaceae</taxon>
        <taxon>Clostridium</taxon>
    </lineage>
</organism>
<sequence>MVWILQFILYAILGFILSSSIHELGHIITGITQGFNFYLFIAGPFGFKRNDKDKIVFYIEKNISLWGGLGATIPQNDDVNNFKKFGRVLLGGPITSIVVGIICLPIAIITKGLFLMLLGVMAISMGIACLIPARNGAFHTDGGRWLRMHKSESTRNVELAIWNLTQSAIINGNHKKLNYDEIKLLINDADTRTQYLGHFYAYHLYKDNNDLESCEKEKAELENLKTKVPKQVVSMFKID</sequence>
<name>A0ABQ5N639_9CLOT</name>
<protein>
    <recommendedName>
        <fullName evidence="4">Peptidase M50 domain-containing protein</fullName>
    </recommendedName>
</protein>
<keyword evidence="1" id="KW-0812">Transmembrane</keyword>
<keyword evidence="3" id="KW-1185">Reference proteome</keyword>
<dbReference type="Proteomes" id="UP001208567">
    <property type="component" value="Unassembled WGS sequence"/>
</dbReference>
<dbReference type="RefSeq" id="WP_264849987.1">
    <property type="nucleotide sequence ID" value="NZ_BRXR01000001.1"/>
</dbReference>
<feature type="transmembrane region" description="Helical" evidence="1">
    <location>
        <begin position="88"/>
        <end position="108"/>
    </location>
</feature>
<feature type="transmembrane region" description="Helical" evidence="1">
    <location>
        <begin position="28"/>
        <end position="47"/>
    </location>
</feature>
<keyword evidence="1" id="KW-1133">Transmembrane helix</keyword>
<reference evidence="2 3" key="1">
    <citation type="journal article" date="2024" name="Int. J. Syst. Evol. Microbiol.">
        <title>Clostridium omnivorum sp. nov., isolated from anoxic soil under the treatment of reductive soil disinfestation.</title>
        <authorList>
            <person name="Ueki A."/>
            <person name="Tonouchi A."/>
            <person name="Kaku N."/>
            <person name="Honma S."/>
            <person name="Ueki K."/>
        </authorList>
    </citation>
    <scope>NUCLEOTIDE SEQUENCE [LARGE SCALE GENOMIC DNA]</scope>
    <source>
        <strain evidence="2 3">E14</strain>
    </source>
</reference>
<keyword evidence="1" id="KW-0472">Membrane</keyword>
<comment type="caution">
    <text evidence="2">The sequence shown here is derived from an EMBL/GenBank/DDBJ whole genome shotgun (WGS) entry which is preliminary data.</text>
</comment>
<evidence type="ECO:0008006" key="4">
    <source>
        <dbReference type="Google" id="ProtNLM"/>
    </source>
</evidence>
<dbReference type="EMBL" id="BRXR01000001">
    <property type="protein sequence ID" value="GLC30708.1"/>
    <property type="molecule type" value="Genomic_DNA"/>
</dbReference>